<evidence type="ECO:0000256" key="1">
    <source>
        <dbReference type="SAM" id="Phobius"/>
    </source>
</evidence>
<evidence type="ECO:0000313" key="3">
    <source>
        <dbReference type="Proteomes" id="UP001258994"/>
    </source>
</evidence>
<feature type="transmembrane region" description="Helical" evidence="1">
    <location>
        <begin position="91"/>
        <end position="114"/>
    </location>
</feature>
<keyword evidence="1" id="KW-0472">Membrane</keyword>
<feature type="transmembrane region" description="Helical" evidence="1">
    <location>
        <begin position="134"/>
        <end position="156"/>
    </location>
</feature>
<sequence>MNTNNLKLCAWAGPIFCLLMVVGYLLTSSVSLAPINPLASAETVAQLYQENSMSIRAGLIIMVFGAAFYAPFAAVTTVLMSRMGNKNPVLIITFAFVAAALTVGLYVILVPFGAASYRVDGPAEITRAFHDYTFLFLLWPGTLMPVMYMALGLAVLGDSREIKIFPRWFAFYSFWSALLALTGCFIVFFKSGPFALNGLFAFWVNLSVFFAWFVMVSVLQIQSVSRELIAERKQLGAISNAPQGVLA</sequence>
<feature type="transmembrane region" description="Helical" evidence="1">
    <location>
        <begin position="168"/>
        <end position="188"/>
    </location>
</feature>
<protein>
    <recommendedName>
        <fullName evidence="4">DUF998 domain-containing protein</fullName>
    </recommendedName>
</protein>
<feature type="transmembrane region" description="Helical" evidence="1">
    <location>
        <begin position="200"/>
        <end position="219"/>
    </location>
</feature>
<dbReference type="Proteomes" id="UP001258994">
    <property type="component" value="Chromosome"/>
</dbReference>
<accession>A0ABY9TZ53</accession>
<gene>
    <name evidence="2" type="ORF">RGQ13_09335</name>
</gene>
<dbReference type="RefSeq" id="WP_348393282.1">
    <property type="nucleotide sequence ID" value="NZ_CP134145.1"/>
</dbReference>
<evidence type="ECO:0008006" key="4">
    <source>
        <dbReference type="Google" id="ProtNLM"/>
    </source>
</evidence>
<keyword evidence="1" id="KW-0812">Transmembrane</keyword>
<name>A0ABY9TZ53_9GAMM</name>
<keyword evidence="1" id="KW-1133">Transmembrane helix</keyword>
<organism evidence="2 3">
    <name type="scientific">Thalassotalea psychrophila</name>
    <dbReference type="NCBI Taxonomy" id="3065647"/>
    <lineage>
        <taxon>Bacteria</taxon>
        <taxon>Pseudomonadati</taxon>
        <taxon>Pseudomonadota</taxon>
        <taxon>Gammaproteobacteria</taxon>
        <taxon>Alteromonadales</taxon>
        <taxon>Colwelliaceae</taxon>
        <taxon>Thalassotalea</taxon>
    </lineage>
</organism>
<keyword evidence="3" id="KW-1185">Reference proteome</keyword>
<evidence type="ECO:0000313" key="2">
    <source>
        <dbReference type="EMBL" id="WNC74175.1"/>
    </source>
</evidence>
<feature type="transmembrane region" description="Helical" evidence="1">
    <location>
        <begin position="57"/>
        <end position="79"/>
    </location>
</feature>
<reference evidence="3" key="1">
    <citation type="submission" date="2023-09" db="EMBL/GenBank/DDBJ databases">
        <authorList>
            <person name="Li S."/>
            <person name="Li X."/>
            <person name="Zhang C."/>
            <person name="Zhao Z."/>
        </authorList>
    </citation>
    <scope>NUCLEOTIDE SEQUENCE [LARGE SCALE GENOMIC DNA]</scope>
    <source>
        <strain evidence="3">SQ149</strain>
    </source>
</reference>
<dbReference type="EMBL" id="CP134145">
    <property type="protein sequence ID" value="WNC74175.1"/>
    <property type="molecule type" value="Genomic_DNA"/>
</dbReference>
<proteinExistence type="predicted"/>